<dbReference type="Proteomes" id="UP000245412">
    <property type="component" value="Unassembled WGS sequence"/>
</dbReference>
<feature type="transmembrane region" description="Helical" evidence="2">
    <location>
        <begin position="86"/>
        <end position="106"/>
    </location>
</feature>
<feature type="compositionally biased region" description="Polar residues" evidence="1">
    <location>
        <begin position="336"/>
        <end position="357"/>
    </location>
</feature>
<evidence type="ECO:0008006" key="5">
    <source>
        <dbReference type="Google" id="ProtNLM"/>
    </source>
</evidence>
<name>A0AB73SYW3_9FIRM</name>
<accession>A0AB73SYW3</accession>
<protein>
    <recommendedName>
        <fullName evidence="5">ABC transporter permease</fullName>
    </recommendedName>
</protein>
<reference evidence="3 4" key="1">
    <citation type="submission" date="2018-05" db="EMBL/GenBank/DDBJ databases">
        <authorList>
            <person name="Goeker M."/>
            <person name="Huntemann M."/>
            <person name="Clum A."/>
            <person name="Pillay M."/>
            <person name="Palaniappan K."/>
            <person name="Varghese N."/>
            <person name="Mikhailova N."/>
            <person name="Stamatis D."/>
            <person name="Reddy T."/>
            <person name="Daum C."/>
            <person name="Shapiro N."/>
            <person name="Ivanova N."/>
            <person name="Kyrpides N."/>
            <person name="Woyke T."/>
        </authorList>
    </citation>
    <scope>NUCLEOTIDE SEQUENCE [LARGE SCALE GENOMIC DNA]</scope>
    <source>
        <strain evidence="3 4">DSM 26524</strain>
    </source>
</reference>
<feature type="transmembrane region" description="Helical" evidence="2">
    <location>
        <begin position="51"/>
        <end position="79"/>
    </location>
</feature>
<organism evidence="3 4">
    <name type="scientific">Murimonas intestini</name>
    <dbReference type="NCBI Taxonomy" id="1337051"/>
    <lineage>
        <taxon>Bacteria</taxon>
        <taxon>Bacillati</taxon>
        <taxon>Bacillota</taxon>
        <taxon>Clostridia</taxon>
        <taxon>Lachnospirales</taxon>
        <taxon>Lachnospiraceae</taxon>
        <taxon>Murimonas</taxon>
    </lineage>
</organism>
<sequence length="444" mass="48701">MESLLQIKEKLKSVYGKYDSYFLSVVKFLLALVTFLMINKGLGYFQKLDNIVIILILALVCSVLPVNAIVLIGLGLLAVQLYGLSMAAAIAGGALILIILLLHFGIAPKYGYALVITPLALALQIPCAVPLVLGLCASPLAGVGTVFGVILFYGINVIMKTDVSAVSNSASAGSDIAGLAIIEEIKMYLDAILKNTEMIVMVITLLAVLLVVYVIRKMAIKHAWSVAVGAGAFTYLAVTVIGRTTLEMELDLLWMILGTVLSAIIAVVLEFFVLGVDYRRTESVQFEDDDYYYYVKAVPKMKTTAAMKEENGRRKAEERVKAGSIRTAEGRLAEETGNSSRSVTDRSGANISGSSQVRSRESTRAVSHERVRESSVRPEKERVRENIRRPEGERTRTAARRNAEAPEERQYRRTSAAPKKPEVLDVPNVQRTSKRMGNLPEREK</sequence>
<feature type="transmembrane region" description="Helical" evidence="2">
    <location>
        <begin position="140"/>
        <end position="159"/>
    </location>
</feature>
<dbReference type="AlphaFoldDB" id="A0AB73SYW3"/>
<proteinExistence type="predicted"/>
<dbReference type="RefSeq" id="WP_109748344.1">
    <property type="nucleotide sequence ID" value="NZ_JANKBI010000017.1"/>
</dbReference>
<keyword evidence="2" id="KW-0812">Transmembrane</keyword>
<feature type="region of interest" description="Disordered" evidence="1">
    <location>
        <begin position="306"/>
        <end position="444"/>
    </location>
</feature>
<comment type="caution">
    <text evidence="3">The sequence shown here is derived from an EMBL/GenBank/DDBJ whole genome shotgun (WGS) entry which is preliminary data.</text>
</comment>
<feature type="transmembrane region" description="Helical" evidence="2">
    <location>
        <begin position="253"/>
        <end position="276"/>
    </location>
</feature>
<dbReference type="EMBL" id="QGGY01000017">
    <property type="protein sequence ID" value="PWJ72597.1"/>
    <property type="molecule type" value="Genomic_DNA"/>
</dbReference>
<feature type="transmembrane region" description="Helical" evidence="2">
    <location>
        <begin position="222"/>
        <end position="241"/>
    </location>
</feature>
<evidence type="ECO:0000256" key="2">
    <source>
        <dbReference type="SAM" id="Phobius"/>
    </source>
</evidence>
<feature type="compositionally biased region" description="Basic and acidic residues" evidence="1">
    <location>
        <begin position="358"/>
        <end position="411"/>
    </location>
</feature>
<keyword evidence="4" id="KW-1185">Reference proteome</keyword>
<feature type="compositionally biased region" description="Basic and acidic residues" evidence="1">
    <location>
        <begin position="307"/>
        <end position="321"/>
    </location>
</feature>
<evidence type="ECO:0000313" key="3">
    <source>
        <dbReference type="EMBL" id="PWJ72597.1"/>
    </source>
</evidence>
<feature type="transmembrane region" description="Helical" evidence="2">
    <location>
        <begin position="198"/>
        <end position="215"/>
    </location>
</feature>
<evidence type="ECO:0000313" key="4">
    <source>
        <dbReference type="Proteomes" id="UP000245412"/>
    </source>
</evidence>
<evidence type="ECO:0000256" key="1">
    <source>
        <dbReference type="SAM" id="MobiDB-lite"/>
    </source>
</evidence>
<keyword evidence="2" id="KW-0472">Membrane</keyword>
<keyword evidence="2" id="KW-1133">Transmembrane helix</keyword>
<feature type="transmembrane region" description="Helical" evidence="2">
    <location>
        <begin position="21"/>
        <end position="39"/>
    </location>
</feature>
<gene>
    <name evidence="3" type="ORF">C7383_11768</name>
</gene>
<feature type="transmembrane region" description="Helical" evidence="2">
    <location>
        <begin position="112"/>
        <end position="133"/>
    </location>
</feature>